<evidence type="ECO:0000256" key="12">
    <source>
        <dbReference type="SAM" id="Phobius"/>
    </source>
</evidence>
<evidence type="ECO:0000256" key="10">
    <source>
        <dbReference type="ARBA" id="ARBA00023136"/>
    </source>
</evidence>
<name>A0A1Z5KAF5_FISSO</name>
<feature type="domain" description="Cytochrome b561 bacterial/Ni-hydrogenase" evidence="13">
    <location>
        <begin position="8"/>
        <end position="175"/>
    </location>
</feature>
<keyword evidence="8 12" id="KW-1133">Transmembrane helix</keyword>
<dbReference type="Pfam" id="PF01292">
    <property type="entry name" value="Ni_hydr_CYTB"/>
    <property type="match status" value="1"/>
</dbReference>
<gene>
    <name evidence="14" type="ORF">FisN_21Hh073</name>
</gene>
<feature type="transmembrane region" description="Helical" evidence="12">
    <location>
        <begin position="94"/>
        <end position="113"/>
    </location>
</feature>
<keyword evidence="15" id="KW-1185">Reference proteome</keyword>
<keyword evidence="6" id="KW-0479">Metal-binding</keyword>
<dbReference type="GO" id="GO:0022904">
    <property type="term" value="P:respiratory electron transport chain"/>
    <property type="evidence" value="ECO:0007669"/>
    <property type="project" value="InterPro"/>
</dbReference>
<evidence type="ECO:0000256" key="1">
    <source>
        <dbReference type="ARBA" id="ARBA00004651"/>
    </source>
</evidence>
<protein>
    <recommendedName>
        <fullName evidence="13">Cytochrome b561 bacterial/Ni-hydrogenase domain-containing protein</fullName>
    </recommendedName>
</protein>
<dbReference type="PANTHER" id="PTHR30529:SF1">
    <property type="entry name" value="CYTOCHROME B561 HOMOLOG 2"/>
    <property type="match status" value="1"/>
</dbReference>
<keyword evidence="7" id="KW-0249">Electron transport</keyword>
<evidence type="ECO:0000259" key="13">
    <source>
        <dbReference type="Pfam" id="PF01292"/>
    </source>
</evidence>
<comment type="caution">
    <text evidence="14">The sequence shown here is derived from an EMBL/GenBank/DDBJ whole genome shotgun (WGS) entry which is preliminary data.</text>
</comment>
<evidence type="ECO:0000256" key="9">
    <source>
        <dbReference type="ARBA" id="ARBA00023004"/>
    </source>
</evidence>
<dbReference type="GO" id="GO:0009055">
    <property type="term" value="F:electron transfer activity"/>
    <property type="evidence" value="ECO:0007669"/>
    <property type="project" value="InterPro"/>
</dbReference>
<keyword evidence="2" id="KW-0813">Transport</keyword>
<reference evidence="14 15" key="1">
    <citation type="journal article" date="2015" name="Plant Cell">
        <title>Oil accumulation by the oleaginous diatom Fistulifera solaris as revealed by the genome and transcriptome.</title>
        <authorList>
            <person name="Tanaka T."/>
            <person name="Maeda Y."/>
            <person name="Veluchamy A."/>
            <person name="Tanaka M."/>
            <person name="Abida H."/>
            <person name="Marechal E."/>
            <person name="Bowler C."/>
            <person name="Muto M."/>
            <person name="Sunaga Y."/>
            <person name="Tanaka M."/>
            <person name="Yoshino T."/>
            <person name="Taniguchi T."/>
            <person name="Fukuda Y."/>
            <person name="Nemoto M."/>
            <person name="Matsumoto M."/>
            <person name="Wong P.S."/>
            <person name="Aburatani S."/>
            <person name="Fujibuchi W."/>
        </authorList>
    </citation>
    <scope>NUCLEOTIDE SEQUENCE [LARGE SCALE GENOMIC DNA]</scope>
    <source>
        <strain evidence="14 15">JPCC DA0580</strain>
    </source>
</reference>
<dbReference type="Proteomes" id="UP000198406">
    <property type="component" value="Unassembled WGS sequence"/>
</dbReference>
<evidence type="ECO:0000256" key="3">
    <source>
        <dbReference type="ARBA" id="ARBA00022475"/>
    </source>
</evidence>
<evidence type="ECO:0000256" key="5">
    <source>
        <dbReference type="ARBA" id="ARBA00022692"/>
    </source>
</evidence>
<dbReference type="InterPro" id="IPR011577">
    <property type="entry name" value="Cyt_b561_bac/Ni-Hgenase"/>
</dbReference>
<comment type="subcellular location">
    <subcellularLocation>
        <location evidence="1">Cell membrane</location>
        <topology evidence="1">Multi-pass membrane protein</topology>
    </subcellularLocation>
</comment>
<keyword evidence="9" id="KW-0408">Iron</keyword>
<sequence length="183" mass="19853">MTAPSMAYAMGARWFHWMTAVPLIGCVGTVLKAQQAPKEDKGKWMFRHKSLGLLTGMIVAPRVAYRIMGRSGYNVIGLPGTSSTESVLAKAGHAFLYVFMTVMPATGIAMGLYGGKGLPFFWTTFAGFEQTNGTIAKNTFQIHKQLGVYGKYMIPVHAGAAVMHATRGQAIFARMNPFRAARG</sequence>
<evidence type="ECO:0000256" key="11">
    <source>
        <dbReference type="ARBA" id="ARBA00037975"/>
    </source>
</evidence>
<dbReference type="GO" id="GO:0046872">
    <property type="term" value="F:metal ion binding"/>
    <property type="evidence" value="ECO:0007669"/>
    <property type="project" value="UniProtKB-KW"/>
</dbReference>
<evidence type="ECO:0000256" key="7">
    <source>
        <dbReference type="ARBA" id="ARBA00022982"/>
    </source>
</evidence>
<dbReference type="InterPro" id="IPR052168">
    <property type="entry name" value="Cytochrome_b561_oxidase"/>
</dbReference>
<dbReference type="EMBL" id="BDSP01000199">
    <property type="protein sequence ID" value="GAX23243.1"/>
    <property type="molecule type" value="Genomic_DNA"/>
</dbReference>
<keyword evidence="10 12" id="KW-0472">Membrane</keyword>
<evidence type="ECO:0000256" key="6">
    <source>
        <dbReference type="ARBA" id="ARBA00022723"/>
    </source>
</evidence>
<dbReference type="GO" id="GO:0020037">
    <property type="term" value="F:heme binding"/>
    <property type="evidence" value="ECO:0007669"/>
    <property type="project" value="TreeGrafter"/>
</dbReference>
<evidence type="ECO:0000256" key="4">
    <source>
        <dbReference type="ARBA" id="ARBA00022617"/>
    </source>
</evidence>
<dbReference type="AlphaFoldDB" id="A0A1Z5KAF5"/>
<proteinExistence type="inferred from homology"/>
<dbReference type="PANTHER" id="PTHR30529">
    <property type="entry name" value="CYTOCHROME B561"/>
    <property type="match status" value="1"/>
</dbReference>
<evidence type="ECO:0000256" key="2">
    <source>
        <dbReference type="ARBA" id="ARBA00022448"/>
    </source>
</evidence>
<dbReference type="GO" id="GO:0005886">
    <property type="term" value="C:plasma membrane"/>
    <property type="evidence" value="ECO:0007669"/>
    <property type="project" value="UniProtKB-SubCell"/>
</dbReference>
<keyword evidence="4" id="KW-0349">Heme</keyword>
<comment type="similarity">
    <text evidence="11">Belongs to the cytochrome b561 family.</text>
</comment>
<accession>A0A1Z5KAF5</accession>
<organism evidence="14 15">
    <name type="scientific">Fistulifera solaris</name>
    <name type="common">Oleaginous diatom</name>
    <dbReference type="NCBI Taxonomy" id="1519565"/>
    <lineage>
        <taxon>Eukaryota</taxon>
        <taxon>Sar</taxon>
        <taxon>Stramenopiles</taxon>
        <taxon>Ochrophyta</taxon>
        <taxon>Bacillariophyta</taxon>
        <taxon>Bacillariophyceae</taxon>
        <taxon>Bacillariophycidae</taxon>
        <taxon>Naviculales</taxon>
        <taxon>Naviculaceae</taxon>
        <taxon>Fistulifera</taxon>
    </lineage>
</organism>
<evidence type="ECO:0000313" key="15">
    <source>
        <dbReference type="Proteomes" id="UP000198406"/>
    </source>
</evidence>
<dbReference type="InterPro" id="IPR016174">
    <property type="entry name" value="Di-haem_cyt_TM"/>
</dbReference>
<dbReference type="InParanoid" id="A0A1Z5KAF5"/>
<keyword evidence="5 12" id="KW-0812">Transmembrane</keyword>
<evidence type="ECO:0000256" key="8">
    <source>
        <dbReference type="ARBA" id="ARBA00022989"/>
    </source>
</evidence>
<dbReference type="SUPFAM" id="SSF81342">
    <property type="entry name" value="Transmembrane di-heme cytochromes"/>
    <property type="match status" value="1"/>
</dbReference>
<keyword evidence="3" id="KW-1003">Cell membrane</keyword>
<evidence type="ECO:0000313" key="14">
    <source>
        <dbReference type="EMBL" id="GAX23243.1"/>
    </source>
</evidence>
<dbReference type="OrthoDB" id="198925at2759"/>